<sequence>MANKSYSTHKLEFLLFFVLHNFKLSLAGSLNNTVMLPGQQKNRLLQRDKKLRETSQILFS</sequence>
<reference evidence="2" key="1">
    <citation type="submission" date="2018-02" db="EMBL/GenBank/DDBJ databases">
        <title>Genome sequence of Desulfocucumis palustris strain NAW-5.</title>
        <authorList>
            <person name="Watanabe M."/>
            <person name="Kojima H."/>
            <person name="Fukui M."/>
        </authorList>
    </citation>
    <scope>NUCLEOTIDE SEQUENCE [LARGE SCALE GENOMIC DNA]</scope>
    <source>
        <strain evidence="2">NAW-5</strain>
    </source>
</reference>
<dbReference type="EMBL" id="BFAV01000018">
    <property type="protein sequence ID" value="GBF32178.1"/>
    <property type="molecule type" value="Genomic_DNA"/>
</dbReference>
<organism evidence="1 2">
    <name type="scientific">Desulfocucumis palustris</name>
    <dbReference type="NCBI Taxonomy" id="1898651"/>
    <lineage>
        <taxon>Bacteria</taxon>
        <taxon>Bacillati</taxon>
        <taxon>Bacillota</taxon>
        <taxon>Clostridia</taxon>
        <taxon>Eubacteriales</taxon>
        <taxon>Desulfocucumaceae</taxon>
        <taxon>Desulfocucumis</taxon>
    </lineage>
</organism>
<accession>A0A2L2X7V0</accession>
<protein>
    <submittedName>
        <fullName evidence="1">Uncharacterized protein</fullName>
    </submittedName>
</protein>
<keyword evidence="2" id="KW-1185">Reference proteome</keyword>
<proteinExistence type="predicted"/>
<gene>
    <name evidence="1" type="ORF">DCCM_0369</name>
</gene>
<evidence type="ECO:0000313" key="2">
    <source>
        <dbReference type="Proteomes" id="UP000239549"/>
    </source>
</evidence>
<dbReference type="Proteomes" id="UP000239549">
    <property type="component" value="Unassembled WGS sequence"/>
</dbReference>
<evidence type="ECO:0000313" key="1">
    <source>
        <dbReference type="EMBL" id="GBF32178.1"/>
    </source>
</evidence>
<name>A0A2L2X7V0_9FIRM</name>
<dbReference type="AlphaFoldDB" id="A0A2L2X7V0"/>
<comment type="caution">
    <text evidence="1">The sequence shown here is derived from an EMBL/GenBank/DDBJ whole genome shotgun (WGS) entry which is preliminary data.</text>
</comment>